<dbReference type="InterPro" id="IPR010753">
    <property type="entry name" value="DUF1330"/>
</dbReference>
<accession>A0A3D1JIC9</accession>
<reference evidence="2 3" key="1">
    <citation type="journal article" date="2018" name="Nat. Biotechnol.">
        <title>A standardized bacterial taxonomy based on genome phylogeny substantially revises the tree of life.</title>
        <authorList>
            <person name="Parks D.H."/>
            <person name="Chuvochina M."/>
            <person name="Waite D.W."/>
            <person name="Rinke C."/>
            <person name="Skarshewski A."/>
            <person name="Chaumeil P.A."/>
            <person name="Hugenholtz P."/>
        </authorList>
    </citation>
    <scope>NUCLEOTIDE SEQUENCE [LARGE SCALE GENOMIC DNA]</scope>
    <source>
        <strain evidence="2">UBA8781</strain>
    </source>
</reference>
<dbReference type="EMBL" id="DPBP01000041">
    <property type="protein sequence ID" value="HCE18253.1"/>
    <property type="molecule type" value="Genomic_DNA"/>
</dbReference>
<dbReference type="STRING" id="229919.GCA_001050195_00215"/>
<dbReference type="PANTHER" id="PTHR41521:SF4">
    <property type="entry name" value="BLR0684 PROTEIN"/>
    <property type="match status" value="1"/>
</dbReference>
<protein>
    <submittedName>
        <fullName evidence="2">DUF1330 domain-containing protein</fullName>
    </submittedName>
</protein>
<dbReference type="RefSeq" id="WP_062188883.1">
    <property type="nucleotide sequence ID" value="NZ_DF967965.1"/>
</dbReference>
<feature type="domain" description="DUF1330" evidence="1">
    <location>
        <begin position="3"/>
        <end position="95"/>
    </location>
</feature>
<dbReference type="SUPFAM" id="SSF54909">
    <property type="entry name" value="Dimeric alpha+beta barrel"/>
    <property type="match status" value="1"/>
</dbReference>
<name>A0A3D1JIC9_9CHLR</name>
<evidence type="ECO:0000259" key="1">
    <source>
        <dbReference type="Pfam" id="PF07045"/>
    </source>
</evidence>
<dbReference type="Proteomes" id="UP000264141">
    <property type="component" value="Unassembled WGS sequence"/>
</dbReference>
<evidence type="ECO:0000313" key="2">
    <source>
        <dbReference type="EMBL" id="HCE18253.1"/>
    </source>
</evidence>
<gene>
    <name evidence="2" type="ORF">DEQ80_10375</name>
</gene>
<comment type="caution">
    <text evidence="2">The sequence shown here is derived from an EMBL/GenBank/DDBJ whole genome shotgun (WGS) entry which is preliminary data.</text>
</comment>
<dbReference type="Gene3D" id="3.30.70.100">
    <property type="match status" value="1"/>
</dbReference>
<organism evidence="2 3">
    <name type="scientific">Anaerolinea thermolimosa</name>
    <dbReference type="NCBI Taxonomy" id="229919"/>
    <lineage>
        <taxon>Bacteria</taxon>
        <taxon>Bacillati</taxon>
        <taxon>Chloroflexota</taxon>
        <taxon>Anaerolineae</taxon>
        <taxon>Anaerolineales</taxon>
        <taxon>Anaerolineaceae</taxon>
        <taxon>Anaerolinea</taxon>
    </lineage>
</organism>
<dbReference type="OrthoDB" id="516779at2"/>
<dbReference type="Pfam" id="PF07045">
    <property type="entry name" value="DUF1330"/>
    <property type="match status" value="1"/>
</dbReference>
<proteinExistence type="predicted"/>
<dbReference type="InterPro" id="IPR011008">
    <property type="entry name" value="Dimeric_a/b-barrel"/>
</dbReference>
<evidence type="ECO:0000313" key="3">
    <source>
        <dbReference type="Proteomes" id="UP000264141"/>
    </source>
</evidence>
<sequence>MAAYVVVEVEVKDAALYEQYKPLAAAAVAAYGGRYLARGGKTVLLEGEKEPERLVILEFESVERALAWWNSPEYAEAKKMRQAASHTRMVVLEGLGA</sequence>
<dbReference type="AlphaFoldDB" id="A0A3D1JIC9"/>
<dbReference type="PANTHER" id="PTHR41521">
    <property type="match status" value="1"/>
</dbReference>